<sequence length="61" mass="7189">MDEKEELEEIYQKIMEETGESQISVTNADERFMKNGFAVSYNLPKAVDLENHLIRYFKMAN</sequence>
<reference evidence="1 2" key="1">
    <citation type="submission" date="2018-08" db="EMBL/GenBank/DDBJ databases">
        <title>A genome reference for cultivated species of the human gut microbiota.</title>
        <authorList>
            <person name="Zou Y."/>
            <person name="Xue W."/>
            <person name="Luo G."/>
        </authorList>
    </citation>
    <scope>NUCLEOTIDE SEQUENCE [LARGE SCALE GENOMIC DNA]</scope>
    <source>
        <strain evidence="1 2">AF14-18</strain>
    </source>
</reference>
<dbReference type="Proteomes" id="UP000284543">
    <property type="component" value="Unassembled WGS sequence"/>
</dbReference>
<gene>
    <name evidence="1" type="ORF">DWW02_26025</name>
</gene>
<dbReference type="AlphaFoldDB" id="A0A412YWD1"/>
<comment type="caution">
    <text evidence="1">The sequence shown here is derived from an EMBL/GenBank/DDBJ whole genome shotgun (WGS) entry which is preliminary data.</text>
</comment>
<evidence type="ECO:0000313" key="2">
    <source>
        <dbReference type="Proteomes" id="UP000284543"/>
    </source>
</evidence>
<dbReference type="EMBL" id="QRZM01000017">
    <property type="protein sequence ID" value="RGV71927.1"/>
    <property type="molecule type" value="Genomic_DNA"/>
</dbReference>
<dbReference type="RefSeq" id="WP_002571353.1">
    <property type="nucleotide sequence ID" value="NZ_CBCSIM010000004.1"/>
</dbReference>
<protein>
    <submittedName>
        <fullName evidence="1">Uncharacterized protein</fullName>
    </submittedName>
</protein>
<name>A0A412YWD1_9FIRM</name>
<evidence type="ECO:0000313" key="1">
    <source>
        <dbReference type="EMBL" id="RGV71927.1"/>
    </source>
</evidence>
<organism evidence="1 2">
    <name type="scientific">Enterocloster bolteae</name>
    <dbReference type="NCBI Taxonomy" id="208479"/>
    <lineage>
        <taxon>Bacteria</taxon>
        <taxon>Bacillati</taxon>
        <taxon>Bacillota</taxon>
        <taxon>Clostridia</taxon>
        <taxon>Lachnospirales</taxon>
        <taxon>Lachnospiraceae</taxon>
        <taxon>Enterocloster</taxon>
    </lineage>
</organism>
<accession>A0A412YWD1</accession>
<proteinExistence type="predicted"/>